<organism evidence="1 2">
    <name type="scientific">Occultella glacieicola</name>
    <dbReference type="NCBI Taxonomy" id="2518684"/>
    <lineage>
        <taxon>Bacteria</taxon>
        <taxon>Bacillati</taxon>
        <taxon>Actinomycetota</taxon>
        <taxon>Actinomycetes</taxon>
        <taxon>Micrococcales</taxon>
        <taxon>Ruaniaceae</taxon>
        <taxon>Occultella</taxon>
    </lineage>
</organism>
<keyword evidence="2" id="KW-1185">Reference proteome</keyword>
<proteinExistence type="predicted"/>
<reference evidence="1 2" key="1">
    <citation type="submission" date="2019-03" db="EMBL/GenBank/DDBJ databases">
        <title>Genomic features of bacteria from cold environments.</title>
        <authorList>
            <person name="Shen L."/>
        </authorList>
    </citation>
    <scope>NUCLEOTIDE SEQUENCE [LARGE SCALE GENOMIC DNA]</scope>
    <source>
        <strain evidence="2">T3246-1</strain>
    </source>
</reference>
<sequence>MTAFHSPEIEAAADRHGLDTDAFLAALDDLVNSTATATQTEKDYLLTHGGIGPETLTPHAQAHALRVIEVATEAADRDATEQGISTADVAARYSYQKSNISRMVANRDLYALKQARGAGSVFPSWQFTDTGPLPGLRHVLPEFPDDYHPLDIAAFMTTPTDGLEGRTPRGWLATGGDPARVASLVAELAIA</sequence>
<name>A0ABY2E386_9MICO</name>
<dbReference type="EMBL" id="SMNA01000005">
    <property type="protein sequence ID" value="TDE94092.1"/>
    <property type="molecule type" value="Genomic_DNA"/>
</dbReference>
<comment type="caution">
    <text evidence="1">The sequence shown here is derived from an EMBL/GenBank/DDBJ whole genome shotgun (WGS) entry which is preliminary data.</text>
</comment>
<evidence type="ECO:0008006" key="3">
    <source>
        <dbReference type="Google" id="ProtNLM"/>
    </source>
</evidence>
<accession>A0ABY2E386</accession>
<dbReference type="RefSeq" id="WP_133107818.1">
    <property type="nucleotide sequence ID" value="NZ_SMNA01000005.1"/>
</dbReference>
<gene>
    <name evidence="1" type="ORF">EXU48_11625</name>
</gene>
<dbReference type="Proteomes" id="UP000504882">
    <property type="component" value="Unassembled WGS sequence"/>
</dbReference>
<evidence type="ECO:0000313" key="1">
    <source>
        <dbReference type="EMBL" id="TDE94092.1"/>
    </source>
</evidence>
<evidence type="ECO:0000313" key="2">
    <source>
        <dbReference type="Proteomes" id="UP000504882"/>
    </source>
</evidence>
<protein>
    <recommendedName>
        <fullName evidence="3">DNA-binding protein</fullName>
    </recommendedName>
</protein>